<dbReference type="AlphaFoldDB" id="A0A495W3N8"/>
<reference evidence="1 2" key="1">
    <citation type="submission" date="2018-10" db="EMBL/GenBank/DDBJ databases">
        <title>Sequencing the genomes of 1000 actinobacteria strains.</title>
        <authorList>
            <person name="Klenk H.-P."/>
        </authorList>
    </citation>
    <scope>NUCLEOTIDE SEQUENCE [LARGE SCALE GENOMIC DNA]</scope>
    <source>
        <strain evidence="1 2">DSM 43800</strain>
    </source>
</reference>
<keyword evidence="2" id="KW-1185">Reference proteome</keyword>
<protein>
    <submittedName>
        <fullName evidence="1">Uncharacterized protein</fullName>
    </submittedName>
</protein>
<dbReference type="Proteomes" id="UP000282084">
    <property type="component" value="Unassembled WGS sequence"/>
</dbReference>
<dbReference type="InterPro" id="IPR045428">
    <property type="entry name" value="EACC1"/>
</dbReference>
<evidence type="ECO:0000313" key="1">
    <source>
        <dbReference type="EMBL" id="RKT54428.1"/>
    </source>
</evidence>
<proteinExistence type="predicted"/>
<dbReference type="Pfam" id="PF19953">
    <property type="entry name" value="EACC1"/>
    <property type="match status" value="1"/>
</dbReference>
<sequence length="134" mass="14357">MTIDRPEWSGSADEGVRVSTATARVRTAGSADDLRALVMWLRDEDALRGRVSLAAAPPAEGEMGEIVDAAVIVLTSGTVSVLVRSLFDYLKHRRTTAKITLTVRDEQGRELELTCGSGDDAHATATAVRTFLEG</sequence>
<name>A0A495W3N8_9PSEU</name>
<gene>
    <name evidence="1" type="ORF">C8E97_3049</name>
</gene>
<dbReference type="EMBL" id="RBXO01000001">
    <property type="protein sequence ID" value="RKT54428.1"/>
    <property type="molecule type" value="Genomic_DNA"/>
</dbReference>
<comment type="caution">
    <text evidence="1">The sequence shown here is derived from an EMBL/GenBank/DDBJ whole genome shotgun (WGS) entry which is preliminary data.</text>
</comment>
<organism evidence="1 2">
    <name type="scientific">Saccharothrix australiensis</name>
    <dbReference type="NCBI Taxonomy" id="2072"/>
    <lineage>
        <taxon>Bacteria</taxon>
        <taxon>Bacillati</taxon>
        <taxon>Actinomycetota</taxon>
        <taxon>Actinomycetes</taxon>
        <taxon>Pseudonocardiales</taxon>
        <taxon>Pseudonocardiaceae</taxon>
        <taxon>Saccharothrix</taxon>
    </lineage>
</organism>
<evidence type="ECO:0000313" key="2">
    <source>
        <dbReference type="Proteomes" id="UP000282084"/>
    </source>
</evidence>
<accession>A0A495W3N8</accession>